<evidence type="ECO:0008006" key="5">
    <source>
        <dbReference type="Google" id="ProtNLM"/>
    </source>
</evidence>
<dbReference type="AlphaFoldDB" id="A0A0G1XFX4"/>
<evidence type="ECO:0000313" key="3">
    <source>
        <dbReference type="EMBL" id="KKU93210.1"/>
    </source>
</evidence>
<dbReference type="Proteomes" id="UP000034877">
    <property type="component" value="Unassembled WGS sequence"/>
</dbReference>
<comment type="caution">
    <text evidence="3">The sequence shown here is derived from an EMBL/GenBank/DDBJ whole genome shotgun (WGS) entry which is preliminary data.</text>
</comment>
<gene>
    <name evidence="3" type="ORF">UY22_C0021G0006</name>
</gene>
<dbReference type="InterPro" id="IPR038476">
    <property type="entry name" value="UvrC_RNase_H_dom_sf"/>
</dbReference>
<accession>A0A0G1XFX4</accession>
<dbReference type="InterPro" id="IPR001943">
    <property type="entry name" value="UVR_dom"/>
</dbReference>
<feature type="domain" description="UVR" evidence="1">
    <location>
        <begin position="1"/>
        <end position="26"/>
    </location>
</feature>
<evidence type="ECO:0000313" key="4">
    <source>
        <dbReference type="Proteomes" id="UP000034877"/>
    </source>
</evidence>
<name>A0A0G1XFX4_9BACT</name>
<sequence length="225" mass="25750">MLLCAKKMDFEAASLLRDRISALNQLRSTPVSADEYLANPNLVQDQRQQALNSLRSAINHEFITDNPLHRIEMYDVSHLRGQSATAAMTVAYDGYVNSRLYRHFTIKKAPSDNDVGMLTEVLDRRLRRTDWPPPDLIVLDGGRPQLSIIPSLKHITYNLPPIIALAKREETIIIPLSSGFKEIRLDRSHPGLRLLQHLRDEAHRFSRRLHHKHRLTSQILTSAKS</sequence>
<evidence type="ECO:0000259" key="2">
    <source>
        <dbReference type="PROSITE" id="PS50165"/>
    </source>
</evidence>
<dbReference type="PROSITE" id="PS50151">
    <property type="entry name" value="UVR"/>
    <property type="match status" value="1"/>
</dbReference>
<dbReference type="Pfam" id="PF08459">
    <property type="entry name" value="UvrC_RNaseH_dom"/>
    <property type="match status" value="1"/>
</dbReference>
<dbReference type="InterPro" id="IPR001162">
    <property type="entry name" value="UvrC_RNase_H_dom"/>
</dbReference>
<dbReference type="PANTHER" id="PTHR30562:SF1">
    <property type="entry name" value="UVRABC SYSTEM PROTEIN C"/>
    <property type="match status" value="1"/>
</dbReference>
<evidence type="ECO:0000259" key="1">
    <source>
        <dbReference type="PROSITE" id="PS50151"/>
    </source>
</evidence>
<dbReference type="PROSITE" id="PS50165">
    <property type="entry name" value="UVRC"/>
    <property type="match status" value="1"/>
</dbReference>
<dbReference type="InterPro" id="IPR050066">
    <property type="entry name" value="UvrABC_protein_C"/>
</dbReference>
<dbReference type="EMBL" id="LCPE01000021">
    <property type="protein sequence ID" value="KKU93210.1"/>
    <property type="molecule type" value="Genomic_DNA"/>
</dbReference>
<organism evidence="3 4">
    <name type="scientific">Candidatus Amesbacteria bacterium GW2011_GWC1_48_10</name>
    <dbReference type="NCBI Taxonomy" id="1618365"/>
    <lineage>
        <taxon>Bacteria</taxon>
        <taxon>Candidatus Amesiibacteriota</taxon>
    </lineage>
</organism>
<protein>
    <recommendedName>
        <fullName evidence="5">UvrABC system protein C</fullName>
    </recommendedName>
</protein>
<feature type="domain" description="UvrC family homology region profile" evidence="2">
    <location>
        <begin position="46"/>
        <end position="147"/>
    </location>
</feature>
<dbReference type="PATRIC" id="fig|1618365.3.peg.560"/>
<dbReference type="GO" id="GO:0009380">
    <property type="term" value="C:excinuclease repair complex"/>
    <property type="evidence" value="ECO:0007669"/>
    <property type="project" value="TreeGrafter"/>
</dbReference>
<reference evidence="3 4" key="1">
    <citation type="journal article" date="2015" name="Nature">
        <title>rRNA introns, odd ribosomes, and small enigmatic genomes across a large radiation of phyla.</title>
        <authorList>
            <person name="Brown C.T."/>
            <person name="Hug L.A."/>
            <person name="Thomas B.C."/>
            <person name="Sharon I."/>
            <person name="Castelle C.J."/>
            <person name="Singh A."/>
            <person name="Wilkins M.J."/>
            <person name="Williams K.H."/>
            <person name="Banfield J.F."/>
        </authorList>
    </citation>
    <scope>NUCLEOTIDE SEQUENCE [LARGE SCALE GENOMIC DNA]</scope>
</reference>
<dbReference type="Pfam" id="PF02151">
    <property type="entry name" value="UVR"/>
    <property type="match status" value="1"/>
</dbReference>
<dbReference type="PANTHER" id="PTHR30562">
    <property type="entry name" value="UVRC/OXIDOREDUCTASE"/>
    <property type="match status" value="1"/>
</dbReference>
<dbReference type="Gene3D" id="3.30.420.340">
    <property type="entry name" value="UvrC, RNAse H endonuclease domain"/>
    <property type="match status" value="1"/>
</dbReference>
<dbReference type="GO" id="GO:0009381">
    <property type="term" value="F:excinuclease ABC activity"/>
    <property type="evidence" value="ECO:0007669"/>
    <property type="project" value="InterPro"/>
</dbReference>
<proteinExistence type="predicted"/>
<dbReference type="GO" id="GO:0006974">
    <property type="term" value="P:DNA damage response"/>
    <property type="evidence" value="ECO:0007669"/>
    <property type="project" value="TreeGrafter"/>
</dbReference>